<keyword evidence="4" id="KW-1185">Reference proteome</keyword>
<feature type="transmembrane region" description="Helical" evidence="1">
    <location>
        <begin position="12"/>
        <end position="31"/>
    </location>
</feature>
<evidence type="ECO:0000256" key="1">
    <source>
        <dbReference type="SAM" id="Phobius"/>
    </source>
</evidence>
<evidence type="ECO:0000313" key="4">
    <source>
        <dbReference type="Proteomes" id="UP001056381"/>
    </source>
</evidence>
<gene>
    <name evidence="3" type="ORF">M9B40_01830</name>
</gene>
<accession>A0A9Q8U0B0</accession>
<keyword evidence="1" id="KW-0472">Membrane</keyword>
<dbReference type="Proteomes" id="UP001056381">
    <property type="component" value="Chromosome"/>
</dbReference>
<sequence length="200" mass="23796">MIDRILNFFKNKYFLIALALLVVFIAIYQFLDYQNKLKNDDEFKKLISFNEKVIIEETDFNELMEESDKFTIFGYKLIVKSLLAQKAIENKNLISARNIYNQLYIDGMNSNLGRDSRSIINSEIIENIIRINIQLDDFEEGKKFINSLEQNQRNHELEGDFYKYFKKFDEANNSYDKALEEETDEGKINFIRLKKVYSND</sequence>
<proteinExistence type="predicted"/>
<keyword evidence="1" id="KW-1133">Transmembrane helix</keyword>
<dbReference type="InterPro" id="IPR018704">
    <property type="entry name" value="SecYEG/CpoB_TPR"/>
</dbReference>
<evidence type="ECO:0000259" key="2">
    <source>
        <dbReference type="Pfam" id="PF09976"/>
    </source>
</evidence>
<dbReference type="EMBL" id="CP097966">
    <property type="protein sequence ID" value="URQ63522.1"/>
    <property type="molecule type" value="Genomic_DNA"/>
</dbReference>
<dbReference type="Pfam" id="PF09976">
    <property type="entry name" value="TPR_21"/>
    <property type="match status" value="1"/>
</dbReference>
<keyword evidence="1" id="KW-0812">Transmembrane</keyword>
<name>A0A9Q8U0B0_9GAMM</name>
<dbReference type="AlphaFoldDB" id="A0A9Q8U0B0"/>
<evidence type="ECO:0000313" key="3">
    <source>
        <dbReference type="EMBL" id="URQ63522.1"/>
    </source>
</evidence>
<organism evidence="3 4">
    <name type="scientific">SAR86 cluster bacterium</name>
    <dbReference type="NCBI Taxonomy" id="2030880"/>
    <lineage>
        <taxon>Bacteria</taxon>
        <taxon>Pseudomonadati</taxon>
        <taxon>Pseudomonadota</taxon>
        <taxon>Gammaproteobacteria</taxon>
        <taxon>SAR86 cluster</taxon>
    </lineage>
</organism>
<feature type="domain" description="Ancillary SecYEG translocon subunit/Cell division coordinator CpoB TPR" evidence="2">
    <location>
        <begin position="15"/>
        <end position="194"/>
    </location>
</feature>
<reference evidence="3" key="1">
    <citation type="submission" date="2022-05" db="EMBL/GenBank/DDBJ databases">
        <title>Single-amplified genomics reveal most streamlined microbe among free-living bacteria.</title>
        <authorList>
            <person name="Roda-Garcia J."/>
            <person name="Haro-Moreno J.M."/>
            <person name="Rodriguez-Valera F."/>
            <person name="Almagro-Moreno S."/>
            <person name="Lopez-Perez M."/>
        </authorList>
    </citation>
    <scope>NUCLEOTIDE SEQUENCE</scope>
    <source>
        <strain evidence="3">TMED112-D2-2</strain>
    </source>
</reference>
<protein>
    <submittedName>
        <fullName evidence="3">Tetratricopeptide repeat protein</fullName>
    </submittedName>
</protein>